<dbReference type="CDD" id="cd06257">
    <property type="entry name" value="DnaJ"/>
    <property type="match status" value="1"/>
</dbReference>
<dbReference type="Gene3D" id="1.10.3680.10">
    <property type="entry name" value="TerB-like"/>
    <property type="match status" value="1"/>
</dbReference>
<evidence type="ECO:0000256" key="2">
    <source>
        <dbReference type="SAM" id="Phobius"/>
    </source>
</evidence>
<feature type="domain" description="J" evidence="3">
    <location>
        <begin position="191"/>
        <end position="255"/>
    </location>
</feature>
<protein>
    <submittedName>
        <fullName evidence="4">DnaJ like chaperone protein</fullName>
    </submittedName>
</protein>
<dbReference type="CDD" id="cd07316">
    <property type="entry name" value="terB_like_DjlA"/>
    <property type="match status" value="1"/>
</dbReference>
<keyword evidence="2" id="KW-0472">Membrane</keyword>
<dbReference type="AlphaFoldDB" id="A0A7W4W681"/>
<keyword evidence="2" id="KW-0812">Transmembrane</keyword>
<dbReference type="InterPro" id="IPR036869">
    <property type="entry name" value="J_dom_sf"/>
</dbReference>
<organism evidence="4 5">
    <name type="scientific">Litorivivens lipolytica</name>
    <dbReference type="NCBI Taxonomy" id="1524264"/>
    <lineage>
        <taxon>Bacteria</taxon>
        <taxon>Pseudomonadati</taxon>
        <taxon>Pseudomonadota</taxon>
        <taxon>Gammaproteobacteria</taxon>
        <taxon>Litorivivens</taxon>
    </lineage>
</organism>
<sequence length="257" mass="28674">MFKFIGALIGFGVLGFVGAFLGFFIGSAYDRVRELGLGGANPFTRGQRQQVFLQTIFTLKGKLAKADGHISQAEIDHTEAFMQQLKMSSEQRKQAIQWFKQGAAPDYDISGIIQEFRNTCGHTANLPEVLIVFLIVIGLADGDFDTQEQALVSSIARQLGFSEAQFQHILDRTLNQTHFAPGYASQTGLEDAYKAPGVSENCTDQELKRAYRKLMSQYHPDKLMGQGLPEDMIEMGKQQSQEIQAAYELIKKHRQST</sequence>
<feature type="transmembrane region" description="Helical" evidence="2">
    <location>
        <begin position="6"/>
        <end position="25"/>
    </location>
</feature>
<dbReference type="Proteomes" id="UP000537130">
    <property type="component" value="Unassembled WGS sequence"/>
</dbReference>
<accession>A0A7W4W681</accession>
<dbReference type="InterPro" id="IPR029024">
    <property type="entry name" value="TerB-like"/>
</dbReference>
<dbReference type="InterPro" id="IPR007791">
    <property type="entry name" value="DjlA_N"/>
</dbReference>
<evidence type="ECO:0000259" key="3">
    <source>
        <dbReference type="PROSITE" id="PS50076"/>
    </source>
</evidence>
<keyword evidence="2" id="KW-1133">Transmembrane helix</keyword>
<dbReference type="Gene3D" id="1.10.287.110">
    <property type="entry name" value="DnaJ domain"/>
    <property type="match status" value="1"/>
</dbReference>
<dbReference type="SUPFAM" id="SSF158682">
    <property type="entry name" value="TerB-like"/>
    <property type="match status" value="1"/>
</dbReference>
<dbReference type="InterPro" id="IPR001623">
    <property type="entry name" value="DnaJ_domain"/>
</dbReference>
<comment type="caution">
    <text evidence="4">The sequence shown here is derived from an EMBL/GenBank/DDBJ whole genome shotgun (WGS) entry which is preliminary data.</text>
</comment>
<evidence type="ECO:0000256" key="1">
    <source>
        <dbReference type="ARBA" id="ARBA00023186"/>
    </source>
</evidence>
<proteinExistence type="predicted"/>
<dbReference type="RefSeq" id="WP_183411013.1">
    <property type="nucleotide sequence ID" value="NZ_JACHWY010000003.1"/>
</dbReference>
<dbReference type="Pfam" id="PF00226">
    <property type="entry name" value="DnaJ"/>
    <property type="match status" value="1"/>
</dbReference>
<gene>
    <name evidence="4" type="ORF">FHR99_002490</name>
</gene>
<evidence type="ECO:0000313" key="4">
    <source>
        <dbReference type="EMBL" id="MBB3048216.1"/>
    </source>
</evidence>
<dbReference type="PRINTS" id="PR00625">
    <property type="entry name" value="JDOMAIN"/>
</dbReference>
<dbReference type="InterPro" id="IPR050817">
    <property type="entry name" value="DjlA_DnaK_co-chaperone"/>
</dbReference>
<dbReference type="Pfam" id="PF05099">
    <property type="entry name" value="TerB"/>
    <property type="match status" value="1"/>
</dbReference>
<evidence type="ECO:0000313" key="5">
    <source>
        <dbReference type="Proteomes" id="UP000537130"/>
    </source>
</evidence>
<dbReference type="PROSITE" id="PS50076">
    <property type="entry name" value="DNAJ_2"/>
    <property type="match status" value="1"/>
</dbReference>
<dbReference type="PANTHER" id="PTHR24074">
    <property type="entry name" value="CO-CHAPERONE PROTEIN DJLA"/>
    <property type="match status" value="1"/>
</dbReference>
<keyword evidence="1" id="KW-0143">Chaperone</keyword>
<dbReference type="SUPFAM" id="SSF46565">
    <property type="entry name" value="Chaperone J-domain"/>
    <property type="match status" value="1"/>
</dbReference>
<dbReference type="EMBL" id="JACHWY010000003">
    <property type="protein sequence ID" value="MBB3048216.1"/>
    <property type="molecule type" value="Genomic_DNA"/>
</dbReference>
<name>A0A7W4W681_9GAMM</name>
<reference evidence="4 5" key="1">
    <citation type="submission" date="2020-08" db="EMBL/GenBank/DDBJ databases">
        <title>Genomic Encyclopedia of Type Strains, Phase III (KMG-III): the genomes of soil and plant-associated and newly described type strains.</title>
        <authorList>
            <person name="Whitman W."/>
        </authorList>
    </citation>
    <scope>NUCLEOTIDE SEQUENCE [LARGE SCALE GENOMIC DNA]</scope>
    <source>
        <strain evidence="4 5">CECT 8654</strain>
    </source>
</reference>
<dbReference type="NCBIfam" id="NF006948">
    <property type="entry name" value="PRK09430.1"/>
    <property type="match status" value="1"/>
</dbReference>
<keyword evidence="5" id="KW-1185">Reference proteome</keyword>
<dbReference type="SMART" id="SM00271">
    <property type="entry name" value="DnaJ"/>
    <property type="match status" value="1"/>
</dbReference>